<feature type="signal peptide" evidence="4">
    <location>
        <begin position="1"/>
        <end position="30"/>
    </location>
</feature>
<evidence type="ECO:0000259" key="5">
    <source>
        <dbReference type="SMART" id="SM00856"/>
    </source>
</evidence>
<sequence length="160" mass="17684">MNTLISLSSSILLHIAFFCLILLPSMQLSAINDGNLIKQTCKNTPYFQVCYNSLSSDPHSSKADAPGLALIAVNKISENATSILHYIKAVYIETRDLAVKTALHGCNEVYNTVVNILIPEANEELTKGNYKFATDGITNTGREAQKCENYFEKPQKLNIK</sequence>
<dbReference type="SMART" id="SM00856">
    <property type="entry name" value="PMEI"/>
    <property type="match status" value="1"/>
</dbReference>
<dbReference type="KEGG" id="zju:107405298"/>
<dbReference type="InterPro" id="IPR052421">
    <property type="entry name" value="PCW_Enzyme_Inhibitor"/>
</dbReference>
<evidence type="ECO:0000256" key="1">
    <source>
        <dbReference type="ARBA" id="ARBA00022729"/>
    </source>
</evidence>
<evidence type="ECO:0000313" key="6">
    <source>
        <dbReference type="Proteomes" id="UP001652623"/>
    </source>
</evidence>
<evidence type="ECO:0000313" key="7">
    <source>
        <dbReference type="RefSeq" id="XP_015867813.1"/>
    </source>
</evidence>
<dbReference type="PANTHER" id="PTHR36710">
    <property type="entry name" value="PECTINESTERASE INHIBITOR-LIKE"/>
    <property type="match status" value="1"/>
</dbReference>
<dbReference type="InterPro" id="IPR035513">
    <property type="entry name" value="Invertase/methylesterase_inhib"/>
</dbReference>
<feature type="domain" description="Pectinesterase inhibitor" evidence="5">
    <location>
        <begin position="32"/>
        <end position="159"/>
    </location>
</feature>
<dbReference type="Proteomes" id="UP001652623">
    <property type="component" value="Chromosome 11"/>
</dbReference>
<keyword evidence="2" id="KW-1015">Disulfide bond</keyword>
<evidence type="ECO:0000256" key="3">
    <source>
        <dbReference type="ARBA" id="ARBA00038471"/>
    </source>
</evidence>
<dbReference type="GO" id="GO:0004857">
    <property type="term" value="F:enzyme inhibitor activity"/>
    <property type="evidence" value="ECO:0007669"/>
    <property type="project" value="InterPro"/>
</dbReference>
<feature type="chain" id="PRO_5027605215" evidence="4">
    <location>
        <begin position="31"/>
        <end position="160"/>
    </location>
</feature>
<dbReference type="GeneID" id="107405298"/>
<keyword evidence="1 4" id="KW-0732">Signal</keyword>
<accession>A0A6P3YVG0</accession>
<reference evidence="7" key="1">
    <citation type="submission" date="2025-08" db="UniProtKB">
        <authorList>
            <consortium name="RefSeq"/>
        </authorList>
    </citation>
    <scope>IDENTIFICATION</scope>
    <source>
        <tissue evidence="7">Seedling</tissue>
    </source>
</reference>
<dbReference type="PANTHER" id="PTHR36710:SF18">
    <property type="entry name" value="PECTINESTERASE INHIBITOR 5-RELATED"/>
    <property type="match status" value="1"/>
</dbReference>
<name>A0A6P3YVG0_ZIZJJ</name>
<dbReference type="RefSeq" id="XP_015867813.1">
    <property type="nucleotide sequence ID" value="XM_016012327.1"/>
</dbReference>
<dbReference type="NCBIfam" id="TIGR01614">
    <property type="entry name" value="PME_inhib"/>
    <property type="match status" value="1"/>
</dbReference>
<comment type="similarity">
    <text evidence="3">Belongs to the PMEI family.</text>
</comment>
<gene>
    <name evidence="7" type="primary">LOC107405298</name>
</gene>
<dbReference type="Gene3D" id="1.20.140.40">
    <property type="entry name" value="Invertase/pectin methylesterase inhibitor family protein"/>
    <property type="match status" value="1"/>
</dbReference>
<dbReference type="InterPro" id="IPR006501">
    <property type="entry name" value="Pectinesterase_inhib_dom"/>
</dbReference>
<dbReference type="InParanoid" id="A0A6P3YVG0"/>
<dbReference type="Pfam" id="PF04043">
    <property type="entry name" value="PMEI"/>
    <property type="match status" value="1"/>
</dbReference>
<dbReference type="SUPFAM" id="SSF101148">
    <property type="entry name" value="Plant invertase/pectin methylesterase inhibitor"/>
    <property type="match status" value="1"/>
</dbReference>
<organism evidence="6 7">
    <name type="scientific">Ziziphus jujuba</name>
    <name type="common">Chinese jujube</name>
    <name type="synonym">Ziziphus sativa</name>
    <dbReference type="NCBI Taxonomy" id="326968"/>
    <lineage>
        <taxon>Eukaryota</taxon>
        <taxon>Viridiplantae</taxon>
        <taxon>Streptophyta</taxon>
        <taxon>Embryophyta</taxon>
        <taxon>Tracheophyta</taxon>
        <taxon>Spermatophyta</taxon>
        <taxon>Magnoliopsida</taxon>
        <taxon>eudicotyledons</taxon>
        <taxon>Gunneridae</taxon>
        <taxon>Pentapetalae</taxon>
        <taxon>rosids</taxon>
        <taxon>fabids</taxon>
        <taxon>Rosales</taxon>
        <taxon>Rhamnaceae</taxon>
        <taxon>Paliureae</taxon>
        <taxon>Ziziphus</taxon>
    </lineage>
</organism>
<proteinExistence type="inferred from homology"/>
<keyword evidence="6" id="KW-1185">Reference proteome</keyword>
<dbReference type="AlphaFoldDB" id="A0A6P3YVG0"/>
<evidence type="ECO:0000256" key="4">
    <source>
        <dbReference type="SAM" id="SignalP"/>
    </source>
</evidence>
<protein>
    <submittedName>
        <fullName evidence="7">Cell wall / vacuolar inhibitor of fructosidase 1</fullName>
    </submittedName>
</protein>
<evidence type="ECO:0000256" key="2">
    <source>
        <dbReference type="ARBA" id="ARBA00023157"/>
    </source>
</evidence>